<evidence type="ECO:0000313" key="2">
    <source>
        <dbReference type="EMBL" id="KRZ07734.1"/>
    </source>
</evidence>
<evidence type="ECO:0000313" key="3">
    <source>
        <dbReference type="Proteomes" id="UP000055024"/>
    </source>
</evidence>
<dbReference type="AlphaFoldDB" id="A0A0V1HBG9"/>
<sequence>MSSAKRERSRKVTTNCIDRRGSPQTESKPPVYRSLHHALDLQSFGSSHVTNPDEKENNKKVRTEDTAFFTTVVHTQLPCQDREEEKQICQNSLRCWADGFGFQIVPRKPGAPKYSLRTSE</sequence>
<gene>
    <name evidence="2" type="ORF">T11_597</name>
</gene>
<dbReference type="EMBL" id="JYDP01000097">
    <property type="protein sequence ID" value="KRZ07734.1"/>
    <property type="molecule type" value="Genomic_DNA"/>
</dbReference>
<protein>
    <submittedName>
        <fullName evidence="2">Uncharacterized protein</fullName>
    </submittedName>
</protein>
<name>A0A0V1HBG9_9BILA</name>
<keyword evidence="3" id="KW-1185">Reference proteome</keyword>
<feature type="region of interest" description="Disordered" evidence="1">
    <location>
        <begin position="1"/>
        <end position="31"/>
    </location>
</feature>
<comment type="caution">
    <text evidence="2">The sequence shown here is derived from an EMBL/GenBank/DDBJ whole genome shotgun (WGS) entry which is preliminary data.</text>
</comment>
<organism evidence="2 3">
    <name type="scientific">Trichinella zimbabwensis</name>
    <dbReference type="NCBI Taxonomy" id="268475"/>
    <lineage>
        <taxon>Eukaryota</taxon>
        <taxon>Metazoa</taxon>
        <taxon>Ecdysozoa</taxon>
        <taxon>Nematoda</taxon>
        <taxon>Enoplea</taxon>
        <taxon>Dorylaimia</taxon>
        <taxon>Trichinellida</taxon>
        <taxon>Trichinellidae</taxon>
        <taxon>Trichinella</taxon>
    </lineage>
</organism>
<accession>A0A0V1HBG9</accession>
<evidence type="ECO:0000256" key="1">
    <source>
        <dbReference type="SAM" id="MobiDB-lite"/>
    </source>
</evidence>
<proteinExistence type="predicted"/>
<dbReference type="Proteomes" id="UP000055024">
    <property type="component" value="Unassembled WGS sequence"/>
</dbReference>
<reference evidence="2 3" key="1">
    <citation type="submission" date="2015-01" db="EMBL/GenBank/DDBJ databases">
        <title>Evolution of Trichinella species and genotypes.</title>
        <authorList>
            <person name="Korhonen P.K."/>
            <person name="Edoardo P."/>
            <person name="Giuseppe L.R."/>
            <person name="Gasser R.B."/>
        </authorList>
    </citation>
    <scope>NUCLEOTIDE SEQUENCE [LARGE SCALE GENOMIC DNA]</scope>
    <source>
        <strain evidence="2">ISS1029</strain>
    </source>
</reference>
<feature type="compositionally biased region" description="Polar residues" evidence="1">
    <location>
        <begin position="12"/>
        <end position="27"/>
    </location>
</feature>